<evidence type="ECO:0000313" key="2">
    <source>
        <dbReference type="Proteomes" id="UP000178943"/>
    </source>
</evidence>
<accession>A0A1F5VVP0</accession>
<sequence length="277" mass="31182">MVPATFNVIPPSPKDAIGGSQFARMTTNMTSAQRQEAALQELRRGNIPKFMRTFLPVVLTYVPDSTGETITAVIWVSPDYLSIGSDNDFLRIPLSYPSAVTIASELGCVLPTRKIVDAIYQQSFFHYIPQPLPPGPEMCSNNYFLRHQRKIEQQSMKGSLGKLVSGHKKDLVLTNRLWAKPGRVAIYGWHKMNEEPIQPLSTVHCASYADYSHGVRLVYQIALINGHYHSIYDVLEDSTLAPVLTYEGTIFNSRDLMTFPSLKQNRMAFRNTTGLRE</sequence>
<dbReference type="STRING" id="1817863.A2Y62_15785"/>
<dbReference type="Proteomes" id="UP000178943">
    <property type="component" value="Unassembled WGS sequence"/>
</dbReference>
<comment type="caution">
    <text evidence="1">The sequence shown here is derived from an EMBL/GenBank/DDBJ whole genome shotgun (WGS) entry which is preliminary data.</text>
</comment>
<organism evidence="1 2">
    <name type="scientific">Candidatus Fischerbacteria bacterium RBG_13_37_8</name>
    <dbReference type="NCBI Taxonomy" id="1817863"/>
    <lineage>
        <taxon>Bacteria</taxon>
        <taxon>Candidatus Fischeribacteriota</taxon>
    </lineage>
</organism>
<reference evidence="1 2" key="1">
    <citation type="journal article" date="2016" name="Nat. Commun.">
        <title>Thousands of microbial genomes shed light on interconnected biogeochemical processes in an aquifer system.</title>
        <authorList>
            <person name="Anantharaman K."/>
            <person name="Brown C.T."/>
            <person name="Hug L.A."/>
            <person name="Sharon I."/>
            <person name="Castelle C.J."/>
            <person name="Probst A.J."/>
            <person name="Thomas B.C."/>
            <person name="Singh A."/>
            <person name="Wilkins M.J."/>
            <person name="Karaoz U."/>
            <person name="Brodie E.L."/>
            <person name="Williams K.H."/>
            <person name="Hubbard S.S."/>
            <person name="Banfield J.F."/>
        </authorList>
    </citation>
    <scope>NUCLEOTIDE SEQUENCE [LARGE SCALE GENOMIC DNA]</scope>
</reference>
<proteinExistence type="predicted"/>
<evidence type="ECO:0000313" key="1">
    <source>
        <dbReference type="EMBL" id="OGF67418.1"/>
    </source>
</evidence>
<dbReference type="AlphaFoldDB" id="A0A1F5VVP0"/>
<gene>
    <name evidence="1" type="ORF">A2Y62_15785</name>
</gene>
<dbReference type="EMBL" id="MFGW01000053">
    <property type="protein sequence ID" value="OGF67418.1"/>
    <property type="molecule type" value="Genomic_DNA"/>
</dbReference>
<name>A0A1F5VVP0_9BACT</name>
<protein>
    <submittedName>
        <fullName evidence="1">Uncharacterized protein</fullName>
    </submittedName>
</protein>